<reference evidence="1" key="1">
    <citation type="submission" date="2023-04" db="EMBL/GenBank/DDBJ databases">
        <title>Phytophthora fragariaefolia NBRC 109709.</title>
        <authorList>
            <person name="Ichikawa N."/>
            <person name="Sato H."/>
            <person name="Tonouchi N."/>
        </authorList>
    </citation>
    <scope>NUCLEOTIDE SEQUENCE</scope>
    <source>
        <strain evidence="1">NBRC 109709</strain>
    </source>
</reference>
<keyword evidence="2" id="KW-1185">Reference proteome</keyword>
<dbReference type="AlphaFoldDB" id="A0A9W6XJA7"/>
<dbReference type="EMBL" id="BSXT01001183">
    <property type="protein sequence ID" value="GMF39709.1"/>
    <property type="molecule type" value="Genomic_DNA"/>
</dbReference>
<accession>A0A9W6XJA7</accession>
<organism evidence="1 2">
    <name type="scientific">Phytophthora fragariaefolia</name>
    <dbReference type="NCBI Taxonomy" id="1490495"/>
    <lineage>
        <taxon>Eukaryota</taxon>
        <taxon>Sar</taxon>
        <taxon>Stramenopiles</taxon>
        <taxon>Oomycota</taxon>
        <taxon>Peronosporomycetes</taxon>
        <taxon>Peronosporales</taxon>
        <taxon>Peronosporaceae</taxon>
        <taxon>Phytophthora</taxon>
    </lineage>
</organism>
<evidence type="ECO:0000313" key="1">
    <source>
        <dbReference type="EMBL" id="GMF39709.1"/>
    </source>
</evidence>
<protein>
    <submittedName>
        <fullName evidence="1">Unnamed protein product</fullName>
    </submittedName>
</protein>
<name>A0A9W6XJA7_9STRA</name>
<gene>
    <name evidence="1" type="ORF">Pfra01_001190000</name>
</gene>
<sequence>MLVNTRGRGPMEDFRKYHKSQMKRSQIRQQNRGLGDANSNRFNLFADRFNLFACECASPNLDFPKFWGLRNLLPRKLNSRGGHPDFTGQQAALPCSTMLCLSLSWPEAKAGQHHRLYTCSVLLSRSCLSARTSGTRSNFSTTQTCASMCVMPSVYHVRPSKYHKLRNSLPTTQGQSPDPPSSLSVIAFCKHAPQPRSADVVATLDATTAAGHTQATVVQAVDLAGARESFGDGQRFLRTNSKKSTGVDEDKEERMFQTAKIMARLQFAKSIDDVGPILRDVRDYDVIKKLFGYVEPHMKQALPGFHKDISYENFDDLLQASTLSNEVKAILTTIFSKYWNATH</sequence>
<comment type="caution">
    <text evidence="1">The sequence shown here is derived from an EMBL/GenBank/DDBJ whole genome shotgun (WGS) entry which is preliminary data.</text>
</comment>
<proteinExistence type="predicted"/>
<dbReference type="Proteomes" id="UP001165121">
    <property type="component" value="Unassembled WGS sequence"/>
</dbReference>
<dbReference type="OrthoDB" id="144166at2759"/>
<evidence type="ECO:0000313" key="2">
    <source>
        <dbReference type="Proteomes" id="UP001165121"/>
    </source>
</evidence>